<accession>A0A9P5HCL3</accession>
<dbReference type="EMBL" id="JAANBB010000066">
    <property type="protein sequence ID" value="KAF7552112.1"/>
    <property type="molecule type" value="Genomic_DNA"/>
</dbReference>
<dbReference type="PANTHER" id="PTHR28180">
    <property type="entry name" value="CONSERVED MITOCHONDRIAL PROTEIN-RELATED"/>
    <property type="match status" value="1"/>
</dbReference>
<comment type="caution">
    <text evidence="1">The sequence shown here is derived from an EMBL/GenBank/DDBJ whole genome shotgun (WGS) entry which is preliminary data.</text>
</comment>
<dbReference type="InterPro" id="IPR029032">
    <property type="entry name" value="AhpD-like"/>
</dbReference>
<name>A0A9P5HCL3_9HYPO</name>
<evidence type="ECO:0000313" key="2">
    <source>
        <dbReference type="Proteomes" id="UP000722485"/>
    </source>
</evidence>
<protein>
    <recommendedName>
        <fullName evidence="3">Carboxymuconolactone decarboxylase-like domain-containing protein</fullName>
    </recommendedName>
</protein>
<dbReference type="Gene3D" id="1.20.1290.10">
    <property type="entry name" value="AhpD-like"/>
    <property type="match status" value="1"/>
</dbReference>
<keyword evidence="2" id="KW-1185">Reference proteome</keyword>
<dbReference type="Proteomes" id="UP000722485">
    <property type="component" value="Unassembled WGS sequence"/>
</dbReference>
<evidence type="ECO:0008006" key="3">
    <source>
        <dbReference type="Google" id="ProtNLM"/>
    </source>
</evidence>
<evidence type="ECO:0000313" key="1">
    <source>
        <dbReference type="EMBL" id="KAF7552112.1"/>
    </source>
</evidence>
<gene>
    <name evidence="1" type="ORF">G7Z17_g4526</name>
</gene>
<dbReference type="SUPFAM" id="SSF69118">
    <property type="entry name" value="AhpD-like"/>
    <property type="match status" value="1"/>
</dbReference>
<dbReference type="AlphaFoldDB" id="A0A9P5HCL3"/>
<reference evidence="1" key="1">
    <citation type="submission" date="2020-03" db="EMBL/GenBank/DDBJ databases">
        <title>Draft Genome Sequence of Cylindrodendrum hubeiense.</title>
        <authorList>
            <person name="Buettner E."/>
            <person name="Kellner H."/>
        </authorList>
    </citation>
    <scope>NUCLEOTIDE SEQUENCE</scope>
    <source>
        <strain evidence="1">IHI 201604</strain>
    </source>
</reference>
<proteinExistence type="predicted"/>
<sequence>MKSKDYERERAEKAKRYFDVLWGPVAAQQQRERVLKYHPDHYLLNVKTNYELWISEDAILSNIETQMCTTALLICNNSPEQALWHVRGLLRHGATMEQANFAQDLGLAVAHHFDAKTGDITRAEDVIL</sequence>
<dbReference type="OrthoDB" id="5537330at2759"/>
<dbReference type="InterPro" id="IPR052999">
    <property type="entry name" value="PTS1_Protein"/>
</dbReference>
<organism evidence="1 2">
    <name type="scientific">Cylindrodendrum hubeiense</name>
    <dbReference type="NCBI Taxonomy" id="595255"/>
    <lineage>
        <taxon>Eukaryota</taxon>
        <taxon>Fungi</taxon>
        <taxon>Dikarya</taxon>
        <taxon>Ascomycota</taxon>
        <taxon>Pezizomycotina</taxon>
        <taxon>Sordariomycetes</taxon>
        <taxon>Hypocreomycetidae</taxon>
        <taxon>Hypocreales</taxon>
        <taxon>Nectriaceae</taxon>
        <taxon>Cylindrodendrum</taxon>
    </lineage>
</organism>